<feature type="compositionally biased region" description="Polar residues" evidence="1">
    <location>
        <begin position="546"/>
        <end position="555"/>
    </location>
</feature>
<evidence type="ECO:0000313" key="3">
    <source>
        <dbReference type="EMBL" id="ODQ44785.1"/>
    </source>
</evidence>
<dbReference type="Pfam" id="PF13716">
    <property type="entry name" value="CRAL_TRIO_2"/>
    <property type="match status" value="1"/>
</dbReference>
<dbReference type="RefSeq" id="XP_019015898.1">
    <property type="nucleotide sequence ID" value="XM_019161900.1"/>
</dbReference>
<protein>
    <recommendedName>
        <fullName evidence="2">CRAL-TRIO domain-containing protein</fullName>
    </recommendedName>
</protein>
<dbReference type="EMBL" id="KV454006">
    <property type="protein sequence ID" value="ODQ44785.1"/>
    <property type="molecule type" value="Genomic_DNA"/>
</dbReference>
<dbReference type="GeneID" id="30178587"/>
<name>A0A1E3NF55_9ASCO</name>
<dbReference type="InterPro" id="IPR001251">
    <property type="entry name" value="CRAL-TRIO_dom"/>
</dbReference>
<evidence type="ECO:0000259" key="2">
    <source>
        <dbReference type="Pfam" id="PF13716"/>
    </source>
</evidence>
<dbReference type="STRING" id="763406.A0A1E3NF55"/>
<feature type="compositionally biased region" description="Low complexity" evidence="1">
    <location>
        <begin position="588"/>
        <end position="622"/>
    </location>
</feature>
<feature type="compositionally biased region" description="Polar residues" evidence="1">
    <location>
        <begin position="367"/>
        <end position="390"/>
    </location>
</feature>
<dbReference type="Gene3D" id="3.40.525.10">
    <property type="entry name" value="CRAL-TRIO lipid binding domain"/>
    <property type="match status" value="1"/>
</dbReference>
<feature type="region of interest" description="Disordered" evidence="1">
    <location>
        <begin position="540"/>
        <end position="573"/>
    </location>
</feature>
<dbReference type="AlphaFoldDB" id="A0A1E3NF55"/>
<organism evidence="3 4">
    <name type="scientific">Pichia membranifaciens NRRL Y-2026</name>
    <dbReference type="NCBI Taxonomy" id="763406"/>
    <lineage>
        <taxon>Eukaryota</taxon>
        <taxon>Fungi</taxon>
        <taxon>Dikarya</taxon>
        <taxon>Ascomycota</taxon>
        <taxon>Saccharomycotina</taxon>
        <taxon>Pichiomycetes</taxon>
        <taxon>Pichiales</taxon>
        <taxon>Pichiaceae</taxon>
        <taxon>Pichia</taxon>
    </lineage>
</organism>
<dbReference type="OrthoDB" id="3997659at2759"/>
<keyword evidence="4" id="KW-1185">Reference proteome</keyword>
<reference evidence="3 4" key="1">
    <citation type="journal article" date="2016" name="Proc. Natl. Acad. Sci. U.S.A.">
        <title>Comparative genomics of biotechnologically important yeasts.</title>
        <authorList>
            <person name="Riley R."/>
            <person name="Haridas S."/>
            <person name="Wolfe K.H."/>
            <person name="Lopes M.R."/>
            <person name="Hittinger C.T."/>
            <person name="Goeker M."/>
            <person name="Salamov A.A."/>
            <person name="Wisecaver J.H."/>
            <person name="Long T.M."/>
            <person name="Calvey C.H."/>
            <person name="Aerts A.L."/>
            <person name="Barry K.W."/>
            <person name="Choi C."/>
            <person name="Clum A."/>
            <person name="Coughlan A.Y."/>
            <person name="Deshpande S."/>
            <person name="Douglass A.P."/>
            <person name="Hanson S.J."/>
            <person name="Klenk H.-P."/>
            <person name="LaButti K.M."/>
            <person name="Lapidus A."/>
            <person name="Lindquist E.A."/>
            <person name="Lipzen A.M."/>
            <person name="Meier-Kolthoff J.P."/>
            <person name="Ohm R.A."/>
            <person name="Otillar R.P."/>
            <person name="Pangilinan J.L."/>
            <person name="Peng Y."/>
            <person name="Rokas A."/>
            <person name="Rosa C.A."/>
            <person name="Scheuner C."/>
            <person name="Sibirny A.A."/>
            <person name="Slot J.C."/>
            <person name="Stielow J.B."/>
            <person name="Sun H."/>
            <person name="Kurtzman C.P."/>
            <person name="Blackwell M."/>
            <person name="Grigoriev I.V."/>
            <person name="Jeffries T.W."/>
        </authorList>
    </citation>
    <scope>NUCLEOTIDE SEQUENCE [LARGE SCALE GENOMIC DNA]</scope>
    <source>
        <strain evidence="3 4">NRRL Y-2026</strain>
    </source>
</reference>
<sequence length="793" mass="90171">MSYIDRCYYRTSTVDPETSLPLYVLDSTFIPSSIFNGSTSTSDIDSQPKLRNFVNRILEKLPQEDHALVFFTNGFYQSSLVQHQQRDTSPDNTHSSASVPTSSITNSSEQSSFKLPLNIIKILKLIPPESKKHLSKIYIVHSTWLLKSIVDLFTKFYSFNSTNHPVIINCNNLTTLSHYVDITKLLISLHTYMIDKIQYKNNKIVMTRHFTAIYGRPLTLYSLHNLASSSSSIFPLNQFARIFNNLIAYLSNKDLDTQLSVTDWTTIIRCSALSNETKISIDILSDCLKRDQLIVLADFSFLEHYMIIVKFILKLSNSKSPLIPLEVLISHRAGPSQIDFKDVEQVNYFMNEVLTFRHPLIDLSNHSNASSSELQTPPTSAGTAEPSSLEENYGKSEIDSYDNSYILIKLFKLFRYLLNKLEREACILEPHAKNKTKSVERQTLRLILAFTKILYADNQENSSPLSSSQEDLDYDDIGFDNLFKLLRSIMQYFDKLTILGTSYTLDDFNNHISFDDFLAFEAFKNKQLGIQDVLESKLISHKKQPEQQCEPTKTSPLKPKRQLDIVPPLPPMPRKNHLLYIESKTNGSTGSISSRSTSASSHKSDISSTSSSSYMQTSAESTIPVTRSEVDILAKSVESLGLEEEKSTTIDYDVDNVYKTPQRTTRNDQFDDISDTETLRDMVGDLLTPTKPLNYKTSTSSIADTLLTPSPRKQARPVPAKPAFLESMIPAKNSKLRKYTEKDLEVQQQAEKIKKAAILKEQHAKEVEKGVRRGERKVSRLARLYEEKYMPTE</sequence>
<evidence type="ECO:0000256" key="1">
    <source>
        <dbReference type="SAM" id="MobiDB-lite"/>
    </source>
</evidence>
<accession>A0A1E3NF55</accession>
<feature type="region of interest" description="Disordered" evidence="1">
    <location>
        <begin position="585"/>
        <end position="624"/>
    </location>
</feature>
<feature type="region of interest" description="Disordered" evidence="1">
    <location>
        <begin position="82"/>
        <end position="108"/>
    </location>
</feature>
<gene>
    <name evidence="3" type="ORF">PICMEDRAFT_18171</name>
</gene>
<dbReference type="Proteomes" id="UP000094455">
    <property type="component" value="Unassembled WGS sequence"/>
</dbReference>
<dbReference type="InterPro" id="IPR036865">
    <property type="entry name" value="CRAL-TRIO_dom_sf"/>
</dbReference>
<feature type="domain" description="CRAL-TRIO" evidence="2">
    <location>
        <begin position="119"/>
        <end position="193"/>
    </location>
</feature>
<feature type="compositionally biased region" description="Polar residues" evidence="1">
    <location>
        <begin position="90"/>
        <end position="101"/>
    </location>
</feature>
<proteinExistence type="predicted"/>
<feature type="region of interest" description="Disordered" evidence="1">
    <location>
        <begin position="367"/>
        <end position="393"/>
    </location>
</feature>
<evidence type="ECO:0000313" key="4">
    <source>
        <dbReference type="Proteomes" id="UP000094455"/>
    </source>
</evidence>